<keyword evidence="1" id="KW-1133">Transmembrane helix</keyword>
<dbReference type="KEGG" id="camu:CA2015_2749"/>
<organism evidence="2 3">
    <name type="scientific">Cyclobacterium amurskyense</name>
    <dbReference type="NCBI Taxonomy" id="320787"/>
    <lineage>
        <taxon>Bacteria</taxon>
        <taxon>Pseudomonadati</taxon>
        <taxon>Bacteroidota</taxon>
        <taxon>Cytophagia</taxon>
        <taxon>Cytophagales</taxon>
        <taxon>Cyclobacteriaceae</taxon>
        <taxon>Cyclobacterium</taxon>
    </lineage>
</organism>
<keyword evidence="1" id="KW-0472">Membrane</keyword>
<evidence type="ECO:0000313" key="3">
    <source>
        <dbReference type="Proteomes" id="UP000036520"/>
    </source>
</evidence>
<proteinExistence type="predicted"/>
<feature type="transmembrane region" description="Helical" evidence="1">
    <location>
        <begin position="42"/>
        <end position="65"/>
    </location>
</feature>
<evidence type="ECO:0000256" key="1">
    <source>
        <dbReference type="SAM" id="Phobius"/>
    </source>
</evidence>
<accession>A0A0H4PD31</accession>
<dbReference type="Proteomes" id="UP000036520">
    <property type="component" value="Chromosome"/>
</dbReference>
<feature type="transmembrane region" description="Helical" evidence="1">
    <location>
        <begin position="20"/>
        <end position="36"/>
    </location>
</feature>
<dbReference type="STRING" id="320787.CA2015_2749"/>
<protein>
    <submittedName>
        <fullName evidence="2">Uncharacterized protein</fullName>
    </submittedName>
</protein>
<dbReference type="OrthoDB" id="839738at2"/>
<evidence type="ECO:0000313" key="2">
    <source>
        <dbReference type="EMBL" id="AKP52159.1"/>
    </source>
</evidence>
<gene>
    <name evidence="2" type="ORF">CA2015_2749</name>
</gene>
<dbReference type="EMBL" id="CP012040">
    <property type="protein sequence ID" value="AKP52159.1"/>
    <property type="molecule type" value="Genomic_DNA"/>
</dbReference>
<sequence length="95" mass="10421">MNTKQKGPEDLLKQSFQSGMVGIIFALVPLVIKALFNPDMPYMGLFTGVGIGLQLLGLSLAVLVLRRKKISDPQKDKAKKMTLILAVSLLFFMLA</sequence>
<reference evidence="2 3" key="1">
    <citation type="submission" date="2015-07" db="EMBL/GenBank/DDBJ databases">
        <authorList>
            <person name="Kim K.M."/>
        </authorList>
    </citation>
    <scope>NUCLEOTIDE SEQUENCE [LARGE SCALE GENOMIC DNA]</scope>
    <source>
        <strain evidence="2 3">KCTC 12363</strain>
    </source>
</reference>
<keyword evidence="3" id="KW-1185">Reference proteome</keyword>
<dbReference type="AlphaFoldDB" id="A0A0H4PD31"/>
<name>A0A0H4PD31_9BACT</name>
<dbReference type="RefSeq" id="WP_048642417.1">
    <property type="nucleotide sequence ID" value="NZ_CP012040.1"/>
</dbReference>
<keyword evidence="1" id="KW-0812">Transmembrane</keyword>